<name>A0ABS6XAJ1_9BACT</name>
<dbReference type="Pfam" id="PF02424">
    <property type="entry name" value="ApbE"/>
    <property type="match status" value="1"/>
</dbReference>
<dbReference type="GO" id="GO:0016740">
    <property type="term" value="F:transferase activity"/>
    <property type="evidence" value="ECO:0007669"/>
    <property type="project" value="UniProtKB-KW"/>
</dbReference>
<evidence type="ECO:0000256" key="3">
    <source>
        <dbReference type="ARBA" id="ARBA00016337"/>
    </source>
</evidence>
<evidence type="ECO:0000256" key="12">
    <source>
        <dbReference type="SAM" id="SignalP"/>
    </source>
</evidence>
<evidence type="ECO:0000256" key="9">
    <source>
        <dbReference type="ARBA" id="ARBA00031306"/>
    </source>
</evidence>
<dbReference type="EMBL" id="JAHWXQ010000002">
    <property type="protein sequence ID" value="MBW3365008.1"/>
    <property type="molecule type" value="Genomic_DNA"/>
</dbReference>
<protein>
    <recommendedName>
        <fullName evidence="3 11">FAD:protein FMN transferase</fullName>
        <ecNumber evidence="2 11">2.7.1.180</ecNumber>
    </recommendedName>
    <alternativeName>
        <fullName evidence="9 11">Flavin transferase</fullName>
    </alternativeName>
</protein>
<dbReference type="PANTHER" id="PTHR30040">
    <property type="entry name" value="THIAMINE BIOSYNTHESIS LIPOPROTEIN APBE"/>
    <property type="match status" value="1"/>
</dbReference>
<evidence type="ECO:0000313" key="13">
    <source>
        <dbReference type="EMBL" id="MBW3365008.1"/>
    </source>
</evidence>
<comment type="cofactor">
    <cofactor evidence="1">
        <name>Mg(2+)</name>
        <dbReference type="ChEBI" id="CHEBI:18420"/>
    </cofactor>
</comment>
<sequence length="353" mass="38603">MLHRLSLFFIVCLLLIQTQAIAKGAPSSAKAHKKVLLLMGTRFELVAVSENEQLANNAIDAGVNEIKRIEALISEWQPTSQTSAINRAAGSMPVSVDPELYNLISRSIKISRLTDGAFDISFAAAYKLWKFDGSMTRLPAPEDVAASVKHIGYQRIKLNPANYSVYLEDPEMKIGFGAIGKGYAANRARDVMRKMGIKAGVVNAAGDMTTWGKQPDGQPWYVGIADPAEKEKVFSWLMASETAIVTSGDYEKFAQIDGKRYGHIIDPRTGYPATGLKSVTIICPDAELADALATATYVLGPEDGLYLINQLKGVECLLITDKDEMLASDNLSLHFYQNRKSPEKNNKTAKAQP</sequence>
<feature type="chain" id="PRO_5045403811" description="FAD:protein FMN transferase" evidence="12">
    <location>
        <begin position="23"/>
        <end position="353"/>
    </location>
</feature>
<accession>A0ABS6XAJ1</accession>
<comment type="similarity">
    <text evidence="11">Belongs to the ApbE family.</text>
</comment>
<evidence type="ECO:0000256" key="6">
    <source>
        <dbReference type="ARBA" id="ARBA00022723"/>
    </source>
</evidence>
<keyword evidence="7 11" id="KW-0274">FAD</keyword>
<keyword evidence="12" id="KW-0732">Signal</keyword>
<keyword evidence="14" id="KW-1185">Reference proteome</keyword>
<evidence type="ECO:0000313" key="14">
    <source>
        <dbReference type="Proteomes" id="UP000774935"/>
    </source>
</evidence>
<evidence type="ECO:0000256" key="8">
    <source>
        <dbReference type="ARBA" id="ARBA00022842"/>
    </source>
</evidence>
<keyword evidence="8 11" id="KW-0460">Magnesium</keyword>
<keyword evidence="5 11" id="KW-0808">Transferase</keyword>
<dbReference type="Gene3D" id="3.10.520.10">
    <property type="entry name" value="ApbE-like domains"/>
    <property type="match status" value="1"/>
</dbReference>
<evidence type="ECO:0000256" key="11">
    <source>
        <dbReference type="PIRNR" id="PIRNR006268"/>
    </source>
</evidence>
<proteinExistence type="inferred from homology"/>
<keyword evidence="6 11" id="KW-0479">Metal-binding</keyword>
<dbReference type="PANTHER" id="PTHR30040:SF2">
    <property type="entry name" value="FAD:PROTEIN FMN TRANSFERASE"/>
    <property type="match status" value="1"/>
</dbReference>
<evidence type="ECO:0000256" key="2">
    <source>
        <dbReference type="ARBA" id="ARBA00011955"/>
    </source>
</evidence>
<keyword evidence="4 11" id="KW-0285">Flavoprotein</keyword>
<organism evidence="13 14">
    <name type="scientific">Pontibacter populi</name>
    <dbReference type="NCBI Taxonomy" id="890055"/>
    <lineage>
        <taxon>Bacteria</taxon>
        <taxon>Pseudomonadati</taxon>
        <taxon>Bacteroidota</taxon>
        <taxon>Cytophagia</taxon>
        <taxon>Cytophagales</taxon>
        <taxon>Hymenobacteraceae</taxon>
        <taxon>Pontibacter</taxon>
    </lineage>
</organism>
<dbReference type="InterPro" id="IPR003374">
    <property type="entry name" value="ApbE-like_sf"/>
</dbReference>
<evidence type="ECO:0000256" key="7">
    <source>
        <dbReference type="ARBA" id="ARBA00022827"/>
    </source>
</evidence>
<reference evidence="13 14" key="1">
    <citation type="submission" date="2021-07" db="EMBL/GenBank/DDBJ databases">
        <authorList>
            <person name="Kim M.K."/>
        </authorList>
    </citation>
    <scope>NUCLEOTIDE SEQUENCE [LARGE SCALE GENOMIC DNA]</scope>
    <source>
        <strain evidence="13 14">HLY7-15</strain>
    </source>
</reference>
<dbReference type="RefSeq" id="WP_199109537.1">
    <property type="nucleotide sequence ID" value="NZ_JAHWXQ010000002.1"/>
</dbReference>
<gene>
    <name evidence="13" type="ORF">KYK27_08135</name>
</gene>
<dbReference type="PIRSF" id="PIRSF006268">
    <property type="entry name" value="ApbE"/>
    <property type="match status" value="1"/>
</dbReference>
<dbReference type="InterPro" id="IPR024932">
    <property type="entry name" value="ApbE"/>
</dbReference>
<dbReference type="EC" id="2.7.1.180" evidence="2 11"/>
<comment type="catalytic activity">
    <reaction evidence="10 11">
        <text>L-threonyl-[protein] + FAD = FMN-L-threonyl-[protein] + AMP + H(+)</text>
        <dbReference type="Rhea" id="RHEA:36847"/>
        <dbReference type="Rhea" id="RHEA-COMP:11060"/>
        <dbReference type="Rhea" id="RHEA-COMP:11061"/>
        <dbReference type="ChEBI" id="CHEBI:15378"/>
        <dbReference type="ChEBI" id="CHEBI:30013"/>
        <dbReference type="ChEBI" id="CHEBI:57692"/>
        <dbReference type="ChEBI" id="CHEBI:74257"/>
        <dbReference type="ChEBI" id="CHEBI:456215"/>
        <dbReference type="EC" id="2.7.1.180"/>
    </reaction>
</comment>
<evidence type="ECO:0000256" key="10">
    <source>
        <dbReference type="ARBA" id="ARBA00048540"/>
    </source>
</evidence>
<evidence type="ECO:0000256" key="5">
    <source>
        <dbReference type="ARBA" id="ARBA00022679"/>
    </source>
</evidence>
<dbReference type="Proteomes" id="UP000774935">
    <property type="component" value="Unassembled WGS sequence"/>
</dbReference>
<evidence type="ECO:0000256" key="4">
    <source>
        <dbReference type="ARBA" id="ARBA00022630"/>
    </source>
</evidence>
<feature type="signal peptide" evidence="12">
    <location>
        <begin position="1"/>
        <end position="22"/>
    </location>
</feature>
<comment type="caution">
    <text evidence="13">The sequence shown here is derived from an EMBL/GenBank/DDBJ whole genome shotgun (WGS) entry which is preliminary data.</text>
</comment>
<evidence type="ECO:0000256" key="1">
    <source>
        <dbReference type="ARBA" id="ARBA00001946"/>
    </source>
</evidence>
<dbReference type="SUPFAM" id="SSF143631">
    <property type="entry name" value="ApbE-like"/>
    <property type="match status" value="1"/>
</dbReference>